<dbReference type="InterPro" id="IPR028098">
    <property type="entry name" value="Glyco_trans_4-like_N"/>
</dbReference>
<dbReference type="SUPFAM" id="SSF53756">
    <property type="entry name" value="UDP-Glycosyltransferase/glycogen phosphorylase"/>
    <property type="match status" value="1"/>
</dbReference>
<accession>A0A1G1VU72</accession>
<sequence length="380" mass="44302">MTKSITVCFFGYPNQSYSRNHILIDGLHQNGARIVSCTDSSGLFFVRFWRLFKTFWPLRRQVNVIFVQFPGHLNMPIAWLLGKLFGQPVIFDAFVSLYDTYVFDRRIAGQGSLKAKFYWWVDKLACHLADHITLDTHAHIRYFVRTFKLPRTKFSRLPVGGDDSVFKPRSVIHHLKSNVIIEFHGMFTRLHGAEVFVKVAKKLENHKHLQFWLIGDSWNYRLPIKFYFKLRPKTMTYWPKLPVGQLARQVAQADISIAHLGPTQKARMVLTNKMFHALASRVALIAGDNPATKEFLIDRQNCLFVNMYDEADLSQKILYLSRHPQLRRTLALNGYNLHQQKFTNQKLALELLQIIRKHLLHVSPFDGPNSWPHPHKKSIL</sequence>
<dbReference type="AlphaFoldDB" id="A0A1G1VU72"/>
<dbReference type="InterPro" id="IPR055259">
    <property type="entry name" value="YkvP/CgeB_Glyco_trans-like"/>
</dbReference>
<evidence type="ECO:0000259" key="3">
    <source>
        <dbReference type="Pfam" id="PF13579"/>
    </source>
</evidence>
<dbReference type="PANTHER" id="PTHR46401">
    <property type="entry name" value="GLYCOSYLTRANSFERASE WBBK-RELATED"/>
    <property type="match status" value="1"/>
</dbReference>
<dbReference type="EMBL" id="MHCH01000006">
    <property type="protein sequence ID" value="OGY18973.1"/>
    <property type="molecule type" value="Genomic_DNA"/>
</dbReference>
<dbReference type="STRING" id="1797589.A2784_03520"/>
<feature type="domain" description="Spore protein YkvP/CgeB glycosyl transferase-like" evidence="2">
    <location>
        <begin position="201"/>
        <end position="352"/>
    </location>
</feature>
<dbReference type="GO" id="GO:0016757">
    <property type="term" value="F:glycosyltransferase activity"/>
    <property type="evidence" value="ECO:0007669"/>
    <property type="project" value="TreeGrafter"/>
</dbReference>
<reference evidence="4 5" key="1">
    <citation type="journal article" date="2016" name="Nat. Commun.">
        <title>Thousands of microbial genomes shed light on interconnected biogeochemical processes in an aquifer system.</title>
        <authorList>
            <person name="Anantharaman K."/>
            <person name="Brown C.T."/>
            <person name="Hug L.A."/>
            <person name="Sharon I."/>
            <person name="Castelle C.J."/>
            <person name="Probst A.J."/>
            <person name="Thomas B.C."/>
            <person name="Singh A."/>
            <person name="Wilkins M.J."/>
            <person name="Karaoz U."/>
            <person name="Brodie E.L."/>
            <person name="Williams K.H."/>
            <person name="Hubbard S.S."/>
            <person name="Banfield J.F."/>
        </authorList>
    </citation>
    <scope>NUCLEOTIDE SEQUENCE [LARGE SCALE GENOMIC DNA]</scope>
</reference>
<evidence type="ECO:0000256" key="1">
    <source>
        <dbReference type="ARBA" id="ARBA00022679"/>
    </source>
</evidence>
<dbReference type="PANTHER" id="PTHR46401:SF2">
    <property type="entry name" value="GLYCOSYLTRANSFERASE WBBK-RELATED"/>
    <property type="match status" value="1"/>
</dbReference>
<keyword evidence="1" id="KW-0808">Transferase</keyword>
<comment type="caution">
    <text evidence="4">The sequence shown here is derived from an EMBL/GenBank/DDBJ whole genome shotgun (WGS) entry which is preliminary data.</text>
</comment>
<dbReference type="GO" id="GO:0009103">
    <property type="term" value="P:lipopolysaccharide biosynthetic process"/>
    <property type="evidence" value="ECO:0007669"/>
    <property type="project" value="TreeGrafter"/>
</dbReference>
<dbReference type="Pfam" id="PF13524">
    <property type="entry name" value="Glyco_trans_1_2"/>
    <property type="match status" value="1"/>
</dbReference>
<dbReference type="Gene3D" id="3.40.50.2000">
    <property type="entry name" value="Glycogen Phosphorylase B"/>
    <property type="match status" value="2"/>
</dbReference>
<gene>
    <name evidence="4" type="ORF">A2784_03520</name>
</gene>
<organism evidence="4 5">
    <name type="scientific">Candidatus Chisholmbacteria bacterium RIFCSPHIGHO2_01_FULL_48_12</name>
    <dbReference type="NCBI Taxonomy" id="1797589"/>
    <lineage>
        <taxon>Bacteria</taxon>
        <taxon>Candidatus Chisholmiibacteriota</taxon>
    </lineage>
</organism>
<evidence type="ECO:0000259" key="2">
    <source>
        <dbReference type="Pfam" id="PF13524"/>
    </source>
</evidence>
<evidence type="ECO:0000313" key="5">
    <source>
        <dbReference type="Proteomes" id="UP000177324"/>
    </source>
</evidence>
<protein>
    <recommendedName>
        <fullName evidence="6">Glycosyltransferase subfamily 4-like N-terminal domain-containing protein</fullName>
    </recommendedName>
</protein>
<dbReference type="Pfam" id="PF13579">
    <property type="entry name" value="Glyco_trans_4_4"/>
    <property type="match status" value="1"/>
</dbReference>
<evidence type="ECO:0000313" key="4">
    <source>
        <dbReference type="EMBL" id="OGY18973.1"/>
    </source>
</evidence>
<feature type="domain" description="Glycosyltransferase subfamily 4-like N-terminal" evidence="3">
    <location>
        <begin position="27"/>
        <end position="160"/>
    </location>
</feature>
<name>A0A1G1VU72_9BACT</name>
<dbReference type="Proteomes" id="UP000177324">
    <property type="component" value="Unassembled WGS sequence"/>
</dbReference>
<proteinExistence type="predicted"/>
<evidence type="ECO:0008006" key="6">
    <source>
        <dbReference type="Google" id="ProtNLM"/>
    </source>
</evidence>